<keyword evidence="2" id="KW-1185">Reference proteome</keyword>
<gene>
    <name evidence="1" type="ORF">OH76DRAFT_1424224</name>
</gene>
<proteinExistence type="predicted"/>
<name>A0A371CH26_9APHY</name>
<dbReference type="Proteomes" id="UP000256964">
    <property type="component" value="Unassembled WGS sequence"/>
</dbReference>
<dbReference type="AlphaFoldDB" id="A0A371CH26"/>
<reference evidence="1 2" key="1">
    <citation type="journal article" date="2018" name="Biotechnol. Biofuels">
        <title>Integrative visual omics of the white-rot fungus Polyporus brumalis exposes the biotechnological potential of its oxidative enzymes for delignifying raw plant biomass.</title>
        <authorList>
            <person name="Miyauchi S."/>
            <person name="Rancon A."/>
            <person name="Drula E."/>
            <person name="Hage H."/>
            <person name="Chaduli D."/>
            <person name="Favel A."/>
            <person name="Grisel S."/>
            <person name="Henrissat B."/>
            <person name="Herpoel-Gimbert I."/>
            <person name="Ruiz-Duenas F.J."/>
            <person name="Chevret D."/>
            <person name="Hainaut M."/>
            <person name="Lin J."/>
            <person name="Wang M."/>
            <person name="Pangilinan J."/>
            <person name="Lipzen A."/>
            <person name="Lesage-Meessen L."/>
            <person name="Navarro D."/>
            <person name="Riley R."/>
            <person name="Grigoriev I.V."/>
            <person name="Zhou S."/>
            <person name="Raouche S."/>
            <person name="Rosso M.N."/>
        </authorList>
    </citation>
    <scope>NUCLEOTIDE SEQUENCE [LARGE SCALE GENOMIC DNA]</scope>
    <source>
        <strain evidence="1 2">BRFM 1820</strain>
    </source>
</reference>
<accession>A0A371CH26</accession>
<evidence type="ECO:0000313" key="2">
    <source>
        <dbReference type="Proteomes" id="UP000256964"/>
    </source>
</evidence>
<organism evidence="1 2">
    <name type="scientific">Lentinus brumalis</name>
    <dbReference type="NCBI Taxonomy" id="2498619"/>
    <lineage>
        <taxon>Eukaryota</taxon>
        <taxon>Fungi</taxon>
        <taxon>Dikarya</taxon>
        <taxon>Basidiomycota</taxon>
        <taxon>Agaricomycotina</taxon>
        <taxon>Agaricomycetes</taxon>
        <taxon>Polyporales</taxon>
        <taxon>Polyporaceae</taxon>
        <taxon>Lentinus</taxon>
    </lineage>
</organism>
<dbReference type="EMBL" id="KZ857734">
    <property type="protein sequence ID" value="RDX39582.1"/>
    <property type="molecule type" value="Genomic_DNA"/>
</dbReference>
<evidence type="ECO:0000313" key="1">
    <source>
        <dbReference type="EMBL" id="RDX39582.1"/>
    </source>
</evidence>
<sequence>MPVCADALHWIRMDVKLVEDIMYHHDPSVWILVPMVAPMCVEDCPTPNLFPGDDFWRLCTLCDDGRGRWYHQRCLRRHHGKSAVVHVCTLHSQRPPWMSRLPSFNYLEWRELFWHRVRVLPITRGCWWESPSSLATLSYEGVLEEVRSAQVANGPDRIRELLKKHIYQPVEGEVSGAVTECRVGEAERYLNKLVHADGVGSSKYALCPRGHVC</sequence>
<protein>
    <submittedName>
        <fullName evidence="1">Uncharacterized protein</fullName>
    </submittedName>
</protein>
<dbReference type="OrthoDB" id="2765693at2759"/>